<dbReference type="InterPro" id="IPR019805">
    <property type="entry name" value="Heat_shock_protein_90_CS"/>
</dbReference>
<dbReference type="InterPro" id="IPR001404">
    <property type="entry name" value="Hsp90_fam"/>
</dbReference>
<dbReference type="InterPro" id="IPR037196">
    <property type="entry name" value="HSP90_C"/>
</dbReference>
<dbReference type="SMART" id="SM00387">
    <property type="entry name" value="HATPase_c"/>
    <property type="match status" value="1"/>
</dbReference>
<evidence type="ECO:0000256" key="4">
    <source>
        <dbReference type="ARBA" id="ARBA00023186"/>
    </source>
</evidence>
<dbReference type="NCBIfam" id="NF003555">
    <property type="entry name" value="PRK05218.1"/>
    <property type="match status" value="1"/>
</dbReference>
<evidence type="ECO:0000313" key="7">
    <source>
        <dbReference type="EMBL" id="KAK6488908.1"/>
    </source>
</evidence>
<evidence type="ECO:0000256" key="1">
    <source>
        <dbReference type="ARBA" id="ARBA00008239"/>
    </source>
</evidence>
<evidence type="ECO:0000313" key="8">
    <source>
        <dbReference type="Proteomes" id="UP001369086"/>
    </source>
</evidence>
<name>A0ABR0ZVR5_HUSHU</name>
<sequence length="725" mass="83713">MPEEARQEEEVETFAFQAEIAQLMSLIINTFYSNKEIFLREIISNASDALDKIRYESLTDPTKLDSGKELKIDIIPNKHERTLTLIDTGIGMTKADLINNLGTIAKSGTKAFMEALQAGADISMIGQFGVGFYSAYLVAEKVVVITKHNDDEQYIWESSAGGSFTVKVDTGEPIGRGTRVILHLKEDQTEYIEDKRVKEVVKKHSQFIGYPITLYVEKEREKEISDDEAEEEKTEKEEKKEDEEGDEEKPKIEDVGSDDEEDSKDKKKKKKIKEKYIDQEELNKTKPIWTRNPDDITTEEYGEFYKSLTNDWEDHLAVKHFSVEGQLEFRALLFIPRRAPFDLFENKKKKNNIKLYVRRVFIMDSCEELIPEYLNFVRGVVDSEDLPLNISREMLQQSKILKVIRKNMVKKCMELFVELAEDKENYKKFYDGFSKNLKLGIHEDSQNRRKLSELLRYHSSQSGDEMTSLLEYISRMKENQKCIYYITGESKDQVANSAFVERVRKRGFEVIYMTEPIDEYCVQQLKEFDGKTLVSVTKEGLELPEDDEEKKKMEEDQTRFENLCKLMKEILDKKVEKVTVSNRLVSSPCCIVTSTYGWTANMERIMKAQALRDNSTMGYMMAKKHLEINPDHPIVETLRQKAEADKNDKAVKDLVILLFETALLSSGFSLDDPQTHSNRIYRMIKLGLGIDDDEVTTEEPATAPIPDEIPPLEGEDDASRMEEVD</sequence>
<keyword evidence="4" id="KW-0143">Chaperone</keyword>
<protein>
    <submittedName>
        <fullName evidence="7">Heat shock protein HSP 90-beta</fullName>
    </submittedName>
</protein>
<proteinExistence type="inferred from homology"/>
<dbReference type="Gene3D" id="3.30.230.80">
    <property type="match status" value="1"/>
</dbReference>
<dbReference type="SUPFAM" id="SSF55874">
    <property type="entry name" value="ATPase domain of HSP90 chaperone/DNA topoisomerase II/histidine kinase"/>
    <property type="match status" value="1"/>
</dbReference>
<accession>A0ABR0ZVR5</accession>
<dbReference type="InterPro" id="IPR036890">
    <property type="entry name" value="HATPase_C_sf"/>
</dbReference>
<evidence type="ECO:0000256" key="3">
    <source>
        <dbReference type="ARBA" id="ARBA00022840"/>
    </source>
</evidence>
<dbReference type="SUPFAM" id="SSF110942">
    <property type="entry name" value="HSP90 C-terminal domain"/>
    <property type="match status" value="1"/>
</dbReference>
<dbReference type="InterPro" id="IPR020568">
    <property type="entry name" value="Ribosomal_Su5_D2-typ_SF"/>
</dbReference>
<dbReference type="PRINTS" id="PR00775">
    <property type="entry name" value="HEATSHOCK90"/>
</dbReference>
<dbReference type="Proteomes" id="UP001369086">
    <property type="component" value="Unassembled WGS sequence"/>
</dbReference>
<evidence type="ECO:0000256" key="2">
    <source>
        <dbReference type="ARBA" id="ARBA00022741"/>
    </source>
</evidence>
<dbReference type="Gene3D" id="3.30.565.10">
    <property type="entry name" value="Histidine kinase-like ATPase, C-terminal domain"/>
    <property type="match status" value="1"/>
</dbReference>
<gene>
    <name evidence="7" type="ORF">HHUSO_G7877</name>
</gene>
<dbReference type="PANTHER" id="PTHR11528">
    <property type="entry name" value="HEAT SHOCK PROTEIN 90 FAMILY MEMBER"/>
    <property type="match status" value="1"/>
</dbReference>
<comment type="similarity">
    <text evidence="1">Belongs to the heat shock protein 90 family.</text>
</comment>
<comment type="caution">
    <text evidence="7">The sequence shown here is derived from an EMBL/GenBank/DDBJ whole genome shotgun (WGS) entry which is preliminary data.</text>
</comment>
<evidence type="ECO:0000256" key="5">
    <source>
        <dbReference type="SAM" id="MobiDB-lite"/>
    </source>
</evidence>
<feature type="region of interest" description="Disordered" evidence="5">
    <location>
        <begin position="692"/>
        <end position="725"/>
    </location>
</feature>
<reference evidence="7 8" key="1">
    <citation type="submission" date="2021-05" db="EMBL/GenBank/DDBJ databases">
        <authorList>
            <person name="Zahm M."/>
            <person name="Klopp C."/>
            <person name="Cabau C."/>
            <person name="Kuhl H."/>
            <person name="Suciu R."/>
            <person name="Ciorpac M."/>
            <person name="Holostenco D."/>
            <person name="Gessner J."/>
            <person name="Wuertz S."/>
            <person name="Hohne C."/>
            <person name="Stock M."/>
            <person name="Gislard M."/>
            <person name="Lluch J."/>
            <person name="Milhes M."/>
            <person name="Lampietro C."/>
            <person name="Lopez Roques C."/>
            <person name="Donnadieu C."/>
            <person name="Du K."/>
            <person name="Schartl M."/>
            <person name="Guiguen Y."/>
        </authorList>
    </citation>
    <scope>NUCLEOTIDE SEQUENCE [LARGE SCALE GENOMIC DNA]</scope>
    <source>
        <strain evidence="7">Hh-F2</strain>
        <tissue evidence="7">Blood</tissue>
    </source>
</reference>
<organism evidence="7 8">
    <name type="scientific">Huso huso</name>
    <name type="common">Beluga</name>
    <name type="synonym">Acipenser huso</name>
    <dbReference type="NCBI Taxonomy" id="61971"/>
    <lineage>
        <taxon>Eukaryota</taxon>
        <taxon>Metazoa</taxon>
        <taxon>Chordata</taxon>
        <taxon>Craniata</taxon>
        <taxon>Vertebrata</taxon>
        <taxon>Euteleostomi</taxon>
        <taxon>Actinopterygii</taxon>
        <taxon>Chondrostei</taxon>
        <taxon>Acipenseriformes</taxon>
        <taxon>Acipenseridae</taxon>
        <taxon>Huso</taxon>
    </lineage>
</organism>
<dbReference type="EMBL" id="JAHFZB010000006">
    <property type="protein sequence ID" value="KAK6488908.1"/>
    <property type="molecule type" value="Genomic_DNA"/>
</dbReference>
<dbReference type="Gene3D" id="1.20.120.790">
    <property type="entry name" value="Heat shock protein 90, C-terminal domain"/>
    <property type="match status" value="1"/>
</dbReference>
<dbReference type="InterPro" id="IPR020575">
    <property type="entry name" value="Hsp90_N"/>
</dbReference>
<dbReference type="CDD" id="cd16927">
    <property type="entry name" value="HATPase_Hsp90-like"/>
    <property type="match status" value="1"/>
</dbReference>
<keyword evidence="3" id="KW-0067">ATP-binding</keyword>
<keyword evidence="2" id="KW-0547">Nucleotide-binding</keyword>
<dbReference type="Gene3D" id="3.40.50.11260">
    <property type="match status" value="1"/>
</dbReference>
<dbReference type="Pfam" id="PF00183">
    <property type="entry name" value="HSP90"/>
    <property type="match status" value="1"/>
</dbReference>
<feature type="domain" description="Histidine kinase/HSP90-like ATPase" evidence="6">
    <location>
        <begin position="34"/>
        <end position="188"/>
    </location>
</feature>
<dbReference type="InterPro" id="IPR003594">
    <property type="entry name" value="HATPase_dom"/>
</dbReference>
<feature type="region of interest" description="Disordered" evidence="5">
    <location>
        <begin position="220"/>
        <end position="270"/>
    </location>
</feature>
<dbReference type="PIRSF" id="PIRSF002583">
    <property type="entry name" value="Hsp90"/>
    <property type="match status" value="1"/>
</dbReference>
<evidence type="ECO:0000259" key="6">
    <source>
        <dbReference type="SMART" id="SM00387"/>
    </source>
</evidence>
<keyword evidence="7" id="KW-0346">Stress response</keyword>
<dbReference type="PROSITE" id="PS00298">
    <property type="entry name" value="HSP90"/>
    <property type="match status" value="1"/>
</dbReference>
<keyword evidence="8" id="KW-1185">Reference proteome</keyword>
<dbReference type="SUPFAM" id="SSF54211">
    <property type="entry name" value="Ribosomal protein S5 domain 2-like"/>
    <property type="match status" value="1"/>
</dbReference>
<dbReference type="Pfam" id="PF13589">
    <property type="entry name" value="HATPase_c_3"/>
    <property type="match status" value="1"/>
</dbReference>
<dbReference type="HAMAP" id="MF_00505">
    <property type="entry name" value="HSP90"/>
    <property type="match status" value="1"/>
</dbReference>